<evidence type="ECO:0000313" key="4">
    <source>
        <dbReference type="Proteomes" id="UP001332243"/>
    </source>
</evidence>
<dbReference type="RefSeq" id="WP_331214035.1">
    <property type="nucleotide sequence ID" value="NZ_JAZGQK010000007.1"/>
</dbReference>
<feature type="region of interest" description="Disordered" evidence="1">
    <location>
        <begin position="278"/>
        <end position="301"/>
    </location>
</feature>
<evidence type="ECO:0000259" key="2">
    <source>
        <dbReference type="PROSITE" id="PS50943"/>
    </source>
</evidence>
<name>A0ABU7RQY0_9ACTN</name>
<dbReference type="PANTHER" id="PTHR35010:SF2">
    <property type="entry name" value="BLL4672 PROTEIN"/>
    <property type="match status" value="1"/>
</dbReference>
<comment type="caution">
    <text evidence="3">The sequence shown here is derived from an EMBL/GenBank/DDBJ whole genome shotgun (WGS) entry which is preliminary data.</text>
</comment>
<reference evidence="3 4" key="1">
    <citation type="submission" date="2024-01" db="EMBL/GenBank/DDBJ databases">
        <title>Genome insights into Plantactinospora sonchi sp. nov.</title>
        <authorList>
            <person name="Wang L."/>
        </authorList>
    </citation>
    <scope>NUCLEOTIDE SEQUENCE [LARGE SCALE GENOMIC DNA]</scope>
    <source>
        <strain evidence="3 4">NEAU-QY2</strain>
    </source>
</reference>
<dbReference type="Pfam" id="PF17765">
    <property type="entry name" value="MLTR_LBD"/>
    <property type="match status" value="1"/>
</dbReference>
<feature type="domain" description="HTH cro/C1-type" evidence="2">
    <location>
        <begin position="34"/>
        <end position="81"/>
    </location>
</feature>
<proteinExistence type="predicted"/>
<protein>
    <submittedName>
        <fullName evidence="3">Helix-turn-helix transcriptional regulator</fullName>
    </submittedName>
</protein>
<dbReference type="InterPro" id="IPR041413">
    <property type="entry name" value="MLTR_LBD"/>
</dbReference>
<dbReference type="InterPro" id="IPR001387">
    <property type="entry name" value="Cro/C1-type_HTH"/>
</dbReference>
<gene>
    <name evidence="3" type="ORF">V1633_10480</name>
</gene>
<dbReference type="InterPro" id="IPR010982">
    <property type="entry name" value="Lambda_DNA-bd_dom_sf"/>
</dbReference>
<dbReference type="SMART" id="SM00530">
    <property type="entry name" value="HTH_XRE"/>
    <property type="match status" value="1"/>
</dbReference>
<dbReference type="Proteomes" id="UP001332243">
    <property type="component" value="Unassembled WGS sequence"/>
</dbReference>
<evidence type="ECO:0000313" key="3">
    <source>
        <dbReference type="EMBL" id="MEE6258915.1"/>
    </source>
</evidence>
<sequence>MDSSALAAFVRSRREAVSPAMVGLPVNARRRTPGLRRAELATLAGVSVEYLTRIEQGRDRNPSPQVLGALADALGLSEEDRQLLRIVAKAAGGQIPCQAAGPEPPTRSLRPSLVALLDRLEPGPAYVLSRLGEIIAYTSGYERLAGPVGILDSRPANLVRFVLTDPRARSAYPEWGRVADDMVAYLKFGSRRADPYAAALVQELTATGGTPFTSRLGAPLAFPRRTGVRRLVHPEVGELSLAFESLDLPDSEDQRLFVLLPADEATATALDHLAGRQPGSLRVVGGRPRTGRTTPGRTATG</sequence>
<dbReference type="CDD" id="cd00093">
    <property type="entry name" value="HTH_XRE"/>
    <property type="match status" value="1"/>
</dbReference>
<dbReference type="Gene3D" id="1.10.260.40">
    <property type="entry name" value="lambda repressor-like DNA-binding domains"/>
    <property type="match status" value="1"/>
</dbReference>
<dbReference type="Pfam" id="PF13560">
    <property type="entry name" value="HTH_31"/>
    <property type="match status" value="1"/>
</dbReference>
<dbReference type="Gene3D" id="3.30.450.180">
    <property type="match status" value="1"/>
</dbReference>
<feature type="compositionally biased region" description="Low complexity" evidence="1">
    <location>
        <begin position="282"/>
        <end position="301"/>
    </location>
</feature>
<accession>A0ABU7RQY0</accession>
<organism evidence="3 4">
    <name type="scientific">Plantactinospora sonchi</name>
    <dbReference type="NCBI Taxonomy" id="1544735"/>
    <lineage>
        <taxon>Bacteria</taxon>
        <taxon>Bacillati</taxon>
        <taxon>Actinomycetota</taxon>
        <taxon>Actinomycetes</taxon>
        <taxon>Micromonosporales</taxon>
        <taxon>Micromonosporaceae</taxon>
        <taxon>Plantactinospora</taxon>
    </lineage>
</organism>
<dbReference type="PROSITE" id="PS50943">
    <property type="entry name" value="HTH_CROC1"/>
    <property type="match status" value="1"/>
</dbReference>
<dbReference type="PANTHER" id="PTHR35010">
    <property type="entry name" value="BLL4672 PROTEIN-RELATED"/>
    <property type="match status" value="1"/>
</dbReference>
<keyword evidence="4" id="KW-1185">Reference proteome</keyword>
<evidence type="ECO:0000256" key="1">
    <source>
        <dbReference type="SAM" id="MobiDB-lite"/>
    </source>
</evidence>
<dbReference type="EMBL" id="JAZGQK010000007">
    <property type="protein sequence ID" value="MEE6258915.1"/>
    <property type="molecule type" value="Genomic_DNA"/>
</dbReference>
<dbReference type="SUPFAM" id="SSF47413">
    <property type="entry name" value="lambda repressor-like DNA-binding domains"/>
    <property type="match status" value="1"/>
</dbReference>